<evidence type="ECO:0000256" key="2">
    <source>
        <dbReference type="ARBA" id="ARBA00022741"/>
    </source>
</evidence>
<evidence type="ECO:0000256" key="5">
    <source>
        <dbReference type="RuleBase" id="RU361279"/>
    </source>
</evidence>
<dbReference type="PIRSF" id="PIRSF006806">
    <property type="entry name" value="FTHF_cligase"/>
    <property type="match status" value="1"/>
</dbReference>
<evidence type="ECO:0000313" key="7">
    <source>
        <dbReference type="Proteomes" id="UP000460435"/>
    </source>
</evidence>
<dbReference type="GO" id="GO:0035999">
    <property type="term" value="P:tetrahydrofolate interconversion"/>
    <property type="evidence" value="ECO:0007669"/>
    <property type="project" value="TreeGrafter"/>
</dbReference>
<keyword evidence="5" id="KW-0460">Magnesium</keyword>
<dbReference type="Gene3D" id="3.40.50.10420">
    <property type="entry name" value="NagB/RpiA/CoA transferase-like"/>
    <property type="match status" value="1"/>
</dbReference>
<dbReference type="Proteomes" id="UP000460435">
    <property type="component" value="Unassembled WGS sequence"/>
</dbReference>
<dbReference type="SUPFAM" id="SSF100950">
    <property type="entry name" value="NagB/RpiA/CoA transferase-like"/>
    <property type="match status" value="1"/>
</dbReference>
<comment type="caution">
    <text evidence="6">The sequence shown here is derived from an EMBL/GenBank/DDBJ whole genome shotgun (WGS) entry which is preliminary data.</text>
</comment>
<protein>
    <recommendedName>
        <fullName evidence="5">5-formyltetrahydrofolate cyclo-ligase</fullName>
        <ecNumber evidence="5">6.3.3.2</ecNumber>
    </recommendedName>
</protein>
<dbReference type="Pfam" id="PF01812">
    <property type="entry name" value="5-FTHF_cyc-lig"/>
    <property type="match status" value="1"/>
</dbReference>
<evidence type="ECO:0000256" key="3">
    <source>
        <dbReference type="ARBA" id="ARBA00022840"/>
    </source>
</evidence>
<name>A0A7K3M5L5_9ACTN</name>
<keyword evidence="7" id="KW-1185">Reference proteome</keyword>
<comment type="similarity">
    <text evidence="1 5">Belongs to the 5-formyltetrahydrofolate cyclo-ligase family.</text>
</comment>
<dbReference type="InterPro" id="IPR024185">
    <property type="entry name" value="FTHF_cligase-like_sf"/>
</dbReference>
<evidence type="ECO:0000313" key="6">
    <source>
        <dbReference type="EMBL" id="NDL58317.1"/>
    </source>
</evidence>
<dbReference type="InterPro" id="IPR002698">
    <property type="entry name" value="FTHF_cligase"/>
</dbReference>
<feature type="binding site" evidence="4">
    <location>
        <begin position="122"/>
        <end position="130"/>
    </location>
    <ligand>
        <name>ATP</name>
        <dbReference type="ChEBI" id="CHEBI:30616"/>
    </ligand>
</feature>
<keyword evidence="2 4" id="KW-0547">Nucleotide-binding</keyword>
<dbReference type="EC" id="6.3.3.2" evidence="5"/>
<dbReference type="NCBIfam" id="TIGR02727">
    <property type="entry name" value="MTHFS_bact"/>
    <property type="match status" value="1"/>
</dbReference>
<dbReference type="PANTHER" id="PTHR23407:SF1">
    <property type="entry name" value="5-FORMYLTETRAHYDROFOLATE CYCLO-LIGASE"/>
    <property type="match status" value="1"/>
</dbReference>
<keyword evidence="6" id="KW-0436">Ligase</keyword>
<dbReference type="EMBL" id="WLZY01000004">
    <property type="protein sequence ID" value="NDL58317.1"/>
    <property type="molecule type" value="Genomic_DNA"/>
</dbReference>
<evidence type="ECO:0000256" key="4">
    <source>
        <dbReference type="PIRSR" id="PIRSR006806-1"/>
    </source>
</evidence>
<feature type="binding site" evidence="4">
    <location>
        <position position="39"/>
    </location>
    <ligand>
        <name>substrate</name>
    </ligand>
</feature>
<sequence>MANRSGLDARALAVGARALRDVVLDLPDVASAQRIAAYVSVGDEPGTGPLIEDLSEQGKEIILPILCPDFDLDWGTYRGPASLASAPRGLLEPTGVPAGVDAITEVDVVLLPGLAVDRHGTRLGKGAGCYDRVLARLAGQVPTYVLLHDGEVLDIPIPREPHDVPVENAVTPSGAHHLHPAK</sequence>
<reference evidence="6 7" key="1">
    <citation type="submission" date="2019-11" db="EMBL/GenBank/DDBJ databases">
        <authorList>
            <person name="Li X.-J."/>
            <person name="Feng X.-M."/>
        </authorList>
    </citation>
    <scope>NUCLEOTIDE SEQUENCE [LARGE SCALE GENOMIC DNA]</scope>
    <source>
        <strain evidence="6 7">XMNu-373</strain>
    </source>
</reference>
<dbReference type="InterPro" id="IPR037171">
    <property type="entry name" value="NagB/RpiA_transferase-like"/>
</dbReference>
<dbReference type="GO" id="GO:0009396">
    <property type="term" value="P:folic acid-containing compound biosynthetic process"/>
    <property type="evidence" value="ECO:0007669"/>
    <property type="project" value="TreeGrafter"/>
</dbReference>
<gene>
    <name evidence="6" type="ORF">F7O44_14685</name>
</gene>
<accession>A0A7K3M5L5</accession>
<keyword evidence="3 4" id="KW-0067">ATP-binding</keyword>
<feature type="binding site" evidence="4">
    <location>
        <position position="44"/>
    </location>
    <ligand>
        <name>substrate</name>
    </ligand>
</feature>
<proteinExistence type="inferred from homology"/>
<comment type="catalytic activity">
    <reaction evidence="5">
        <text>(6S)-5-formyl-5,6,7,8-tetrahydrofolate + ATP = (6R)-5,10-methenyltetrahydrofolate + ADP + phosphate</text>
        <dbReference type="Rhea" id="RHEA:10488"/>
        <dbReference type="ChEBI" id="CHEBI:30616"/>
        <dbReference type="ChEBI" id="CHEBI:43474"/>
        <dbReference type="ChEBI" id="CHEBI:57455"/>
        <dbReference type="ChEBI" id="CHEBI:57457"/>
        <dbReference type="ChEBI" id="CHEBI:456216"/>
        <dbReference type="EC" id="6.3.3.2"/>
    </reaction>
</comment>
<organism evidence="6 7">
    <name type="scientific">Phytoactinopolyspora mesophila</name>
    <dbReference type="NCBI Taxonomy" id="2650750"/>
    <lineage>
        <taxon>Bacteria</taxon>
        <taxon>Bacillati</taxon>
        <taxon>Actinomycetota</taxon>
        <taxon>Actinomycetes</taxon>
        <taxon>Jiangellales</taxon>
        <taxon>Jiangellaceae</taxon>
        <taxon>Phytoactinopolyspora</taxon>
    </lineage>
</organism>
<dbReference type="GO" id="GO:0046872">
    <property type="term" value="F:metal ion binding"/>
    <property type="evidence" value="ECO:0007669"/>
    <property type="project" value="UniProtKB-KW"/>
</dbReference>
<dbReference type="GO" id="GO:0030272">
    <property type="term" value="F:5-formyltetrahydrofolate cyclo-ligase activity"/>
    <property type="evidence" value="ECO:0007669"/>
    <property type="project" value="UniProtKB-EC"/>
</dbReference>
<evidence type="ECO:0000256" key="1">
    <source>
        <dbReference type="ARBA" id="ARBA00010638"/>
    </source>
</evidence>
<dbReference type="PANTHER" id="PTHR23407">
    <property type="entry name" value="ATPASE INHIBITOR/5-FORMYLTETRAHYDROFOLATE CYCLO-LIGASE"/>
    <property type="match status" value="1"/>
</dbReference>
<dbReference type="GO" id="GO:0005524">
    <property type="term" value="F:ATP binding"/>
    <property type="evidence" value="ECO:0007669"/>
    <property type="project" value="UniProtKB-KW"/>
</dbReference>
<keyword evidence="5" id="KW-0479">Metal-binding</keyword>
<dbReference type="AlphaFoldDB" id="A0A7K3M5L5"/>
<comment type="cofactor">
    <cofactor evidence="5">
        <name>Mg(2+)</name>
        <dbReference type="ChEBI" id="CHEBI:18420"/>
    </cofactor>
</comment>